<dbReference type="InterPro" id="IPR041657">
    <property type="entry name" value="HTH_17"/>
</dbReference>
<proteinExistence type="predicted"/>
<dbReference type="Proteomes" id="UP000177869">
    <property type="component" value="Unassembled WGS sequence"/>
</dbReference>
<dbReference type="AlphaFoldDB" id="A0A1F6UQN3"/>
<dbReference type="Pfam" id="PF12728">
    <property type="entry name" value="HTH_17"/>
    <property type="match status" value="1"/>
</dbReference>
<dbReference type="InterPro" id="IPR009061">
    <property type="entry name" value="DNA-bd_dom_put_sf"/>
</dbReference>
<feature type="domain" description="Helix-turn-helix" evidence="1">
    <location>
        <begin position="13"/>
        <end position="64"/>
    </location>
</feature>
<dbReference type="SUPFAM" id="SSF46955">
    <property type="entry name" value="Putative DNA-binding domain"/>
    <property type="match status" value="1"/>
</dbReference>
<evidence type="ECO:0000313" key="3">
    <source>
        <dbReference type="Proteomes" id="UP000177869"/>
    </source>
</evidence>
<organism evidence="2 3">
    <name type="scientific">Candidatus Nomurabacteria bacterium RIFCSPHIGHO2_01_FULL_38_19</name>
    <dbReference type="NCBI Taxonomy" id="1801732"/>
    <lineage>
        <taxon>Bacteria</taxon>
        <taxon>Candidatus Nomuraibacteriota</taxon>
    </lineage>
</organism>
<protein>
    <recommendedName>
        <fullName evidence="1">Helix-turn-helix domain-containing protein</fullName>
    </recommendedName>
</protein>
<comment type="caution">
    <text evidence="2">The sequence shown here is derived from an EMBL/GenBank/DDBJ whole genome shotgun (WGS) entry which is preliminary data.</text>
</comment>
<reference evidence="2 3" key="1">
    <citation type="journal article" date="2016" name="Nat. Commun.">
        <title>Thousands of microbial genomes shed light on interconnected biogeochemical processes in an aquifer system.</title>
        <authorList>
            <person name="Anantharaman K."/>
            <person name="Brown C.T."/>
            <person name="Hug L.A."/>
            <person name="Sharon I."/>
            <person name="Castelle C.J."/>
            <person name="Probst A.J."/>
            <person name="Thomas B.C."/>
            <person name="Singh A."/>
            <person name="Wilkins M.J."/>
            <person name="Karaoz U."/>
            <person name="Brodie E.L."/>
            <person name="Williams K.H."/>
            <person name="Hubbard S.S."/>
            <person name="Banfield J.F."/>
        </authorList>
    </citation>
    <scope>NUCLEOTIDE SEQUENCE [LARGE SCALE GENOMIC DNA]</scope>
</reference>
<dbReference type="STRING" id="1801732.A2814_01245"/>
<evidence type="ECO:0000259" key="1">
    <source>
        <dbReference type="Pfam" id="PF12728"/>
    </source>
</evidence>
<dbReference type="EMBL" id="MFTI01000028">
    <property type="protein sequence ID" value="OGI59678.1"/>
    <property type="molecule type" value="Genomic_DNA"/>
</dbReference>
<accession>A0A1F6UQN3</accession>
<name>A0A1F6UQN3_9BACT</name>
<evidence type="ECO:0000313" key="2">
    <source>
        <dbReference type="EMBL" id="OGI59678.1"/>
    </source>
</evidence>
<gene>
    <name evidence="2" type="ORF">A2814_01245</name>
</gene>
<dbReference type="Gene3D" id="1.10.1660.10">
    <property type="match status" value="1"/>
</dbReference>
<sequence length="66" mass="7870">MKNVKNNKEIPELLTLKEACDILKCHPNTLRQWDKKGILIAIRIGVKKVMRYRKEDILKLLNQKKR</sequence>